<dbReference type="EMBL" id="RPFW01000002">
    <property type="protein sequence ID" value="TVZ05435.1"/>
    <property type="molecule type" value="Genomic_DNA"/>
</dbReference>
<dbReference type="PROSITE" id="PS00498">
    <property type="entry name" value="TYROSINASE_2"/>
    <property type="match status" value="1"/>
</dbReference>
<gene>
    <name evidence="6" type="ORF">EAS64_12870</name>
</gene>
<reference evidence="6 7" key="1">
    <citation type="submission" date="2018-11" db="EMBL/GenBank/DDBJ databases">
        <title>Trebonia kvetii gen.nov., sp.nov., a novel acidophilic actinobacterium, and proposal of the new actinobacterial family Treboniaceae fam. nov.</title>
        <authorList>
            <person name="Rapoport D."/>
            <person name="Sagova-Mareckova M."/>
            <person name="Sedlacek I."/>
            <person name="Provaznik J."/>
            <person name="Kralova S."/>
            <person name="Pavlinic D."/>
            <person name="Benes V."/>
            <person name="Kopecky J."/>
        </authorList>
    </citation>
    <scope>NUCLEOTIDE SEQUENCE [LARGE SCALE GENOMIC DNA]</scope>
    <source>
        <strain evidence="6 7">15Tr583</strain>
    </source>
</reference>
<dbReference type="InterPro" id="IPR008922">
    <property type="entry name" value="Di-copper_centre_dom_sf"/>
</dbReference>
<feature type="domain" description="Tyrosinase copper-binding" evidence="5">
    <location>
        <begin position="262"/>
        <end position="273"/>
    </location>
</feature>
<evidence type="ECO:0000313" key="7">
    <source>
        <dbReference type="Proteomes" id="UP000460272"/>
    </source>
</evidence>
<proteinExistence type="inferred from homology"/>
<dbReference type="Pfam" id="PF00264">
    <property type="entry name" value="Tyrosinase"/>
    <property type="match status" value="1"/>
</dbReference>
<dbReference type="AlphaFoldDB" id="A0A6P2C4L1"/>
<keyword evidence="4" id="KW-0186">Copper</keyword>
<dbReference type="Gene3D" id="1.10.1280.10">
    <property type="entry name" value="Di-copper center containing domain from catechol oxidase"/>
    <property type="match status" value="1"/>
</dbReference>
<dbReference type="Proteomes" id="UP000460272">
    <property type="component" value="Unassembled WGS sequence"/>
</dbReference>
<comment type="caution">
    <text evidence="6">The sequence shown here is derived from an EMBL/GenBank/DDBJ whole genome shotgun (WGS) entry which is preliminary data.</text>
</comment>
<protein>
    <submittedName>
        <fullName evidence="6">Tyrosinase family protein</fullName>
    </submittedName>
</protein>
<dbReference type="SUPFAM" id="SSF48056">
    <property type="entry name" value="Di-copper centre-containing domain"/>
    <property type="match status" value="1"/>
</dbReference>
<evidence type="ECO:0000256" key="4">
    <source>
        <dbReference type="ARBA" id="ARBA00023008"/>
    </source>
</evidence>
<evidence type="ECO:0000256" key="1">
    <source>
        <dbReference type="ARBA" id="ARBA00001973"/>
    </source>
</evidence>
<comment type="cofactor">
    <cofactor evidence="1">
        <name>Cu(2+)</name>
        <dbReference type="ChEBI" id="CHEBI:29036"/>
    </cofactor>
</comment>
<dbReference type="OrthoDB" id="2874181at2"/>
<evidence type="ECO:0000256" key="3">
    <source>
        <dbReference type="ARBA" id="ARBA00022723"/>
    </source>
</evidence>
<dbReference type="PANTHER" id="PTHR11474">
    <property type="entry name" value="TYROSINASE FAMILY MEMBER"/>
    <property type="match status" value="1"/>
</dbReference>
<keyword evidence="3" id="KW-0479">Metal-binding</keyword>
<dbReference type="InterPro" id="IPR050316">
    <property type="entry name" value="Tyrosinase/Hemocyanin"/>
</dbReference>
<dbReference type="RefSeq" id="WP_145853137.1">
    <property type="nucleotide sequence ID" value="NZ_RPFW01000002.1"/>
</dbReference>
<comment type="similarity">
    <text evidence="2">Belongs to the tyrosinase family.</text>
</comment>
<dbReference type="GO" id="GO:0016491">
    <property type="term" value="F:oxidoreductase activity"/>
    <property type="evidence" value="ECO:0007669"/>
    <property type="project" value="InterPro"/>
</dbReference>
<dbReference type="PRINTS" id="PR00092">
    <property type="entry name" value="TYROSINASE"/>
</dbReference>
<evidence type="ECO:0000256" key="2">
    <source>
        <dbReference type="ARBA" id="ARBA00009928"/>
    </source>
</evidence>
<evidence type="ECO:0000313" key="6">
    <source>
        <dbReference type="EMBL" id="TVZ05435.1"/>
    </source>
</evidence>
<organism evidence="6 7">
    <name type="scientific">Trebonia kvetii</name>
    <dbReference type="NCBI Taxonomy" id="2480626"/>
    <lineage>
        <taxon>Bacteria</taxon>
        <taxon>Bacillati</taxon>
        <taxon>Actinomycetota</taxon>
        <taxon>Actinomycetes</taxon>
        <taxon>Streptosporangiales</taxon>
        <taxon>Treboniaceae</taxon>
        <taxon>Trebonia</taxon>
    </lineage>
</organism>
<evidence type="ECO:0000259" key="5">
    <source>
        <dbReference type="PROSITE" id="PS00498"/>
    </source>
</evidence>
<keyword evidence="7" id="KW-1185">Reference proteome</keyword>
<dbReference type="PANTHER" id="PTHR11474:SF126">
    <property type="entry name" value="TYROSINASE-LIKE PROTEIN TYR-1-RELATED"/>
    <property type="match status" value="1"/>
</dbReference>
<accession>A0A6P2C4L1</accession>
<dbReference type="GO" id="GO:0046872">
    <property type="term" value="F:metal ion binding"/>
    <property type="evidence" value="ECO:0007669"/>
    <property type="project" value="UniProtKB-KW"/>
</dbReference>
<sequence length="377" mass="42648">MALFIRKNQADLSKAERDRFVRAVLKMKKDGIYDWYVRTHIDSMWMRNDGGMPMWAHMRPAFLPWHRQFILDFENDMRKADATLTGKTSDLSLPYWDWINFRSPTNFLFWGVLWSEDFMGWDGDGPPDNRVTKSPFTGSAWPLTFDAGPDYMPFTQHGANFLQRALGASKTGSTLPTEDEWNAALALTTYDDSPWDSNTNRKPHTAQFTGVKSFRNAFEGWIGYYEDAAAAAADPAHTPSSLHNRVHVWVGGSMSPLSSPNDPVFFLHHCNVDRLWAQWQFKNAKQPDQYLPKDGVANVTDPDGEKDPMGHLNKPELIDLQGHHLNDPMPPWDGRAATRKGLTGNMPKVAPANVLNHIKLGYKYDTDPPSLTAAGQP</sequence>
<name>A0A6P2C4L1_9ACTN</name>
<dbReference type="InterPro" id="IPR002227">
    <property type="entry name" value="Tyrosinase_Cu-bd"/>
</dbReference>